<comment type="caution">
    <text evidence="1">The sequence shown here is derived from an EMBL/GenBank/DDBJ whole genome shotgun (WGS) entry which is preliminary data.</text>
</comment>
<protein>
    <submittedName>
        <fullName evidence="1">Uncharacterized protein</fullName>
    </submittedName>
</protein>
<accession>A0A087LDR4</accession>
<dbReference type="EMBL" id="RCTJ01000011">
    <property type="protein sequence ID" value="RLQ14510.1"/>
    <property type="molecule type" value="Genomic_DNA"/>
</dbReference>
<dbReference type="Proteomes" id="UP000266922">
    <property type="component" value="Unassembled WGS sequence"/>
</dbReference>
<gene>
    <name evidence="1" type="ORF">D9548_05215</name>
</gene>
<dbReference type="RefSeq" id="WP_033010372.1">
    <property type="nucleotide sequence ID" value="NZ_JARMRZ010000105.1"/>
</dbReference>
<evidence type="ECO:0000313" key="2">
    <source>
        <dbReference type="Proteomes" id="UP000266922"/>
    </source>
</evidence>
<evidence type="ECO:0000313" key="1">
    <source>
        <dbReference type="EMBL" id="RLQ14510.1"/>
    </source>
</evidence>
<name>A0A087LDR4_GEOSE</name>
<reference evidence="1 2" key="1">
    <citation type="submission" date="2018-10" db="EMBL/GenBank/DDBJ databases">
        <title>Geobacillus stearothermophilus in processing lines of powdered infant formula.</title>
        <authorList>
            <person name="Rhee M.S."/>
            <person name="Choi I.-G."/>
            <person name="Cho T.J."/>
            <person name="Park B."/>
        </authorList>
    </citation>
    <scope>NUCLEOTIDE SEQUENCE [LARGE SCALE GENOMIC DNA]</scope>
    <source>
        <strain evidence="1 2">FHS-PPGT130</strain>
    </source>
</reference>
<dbReference type="GeneID" id="89612393"/>
<dbReference type="OrthoDB" id="2973505at2"/>
<sequence>MPLIRWVVFALTAAFASFLAWIIIGSILGEHGDVIFSLTTVVALQNCVIIVMLAAVLARLNNR</sequence>
<organism evidence="1 2">
    <name type="scientific">Geobacillus stearothermophilus</name>
    <name type="common">Bacillus stearothermophilus</name>
    <dbReference type="NCBI Taxonomy" id="1422"/>
    <lineage>
        <taxon>Bacteria</taxon>
        <taxon>Bacillati</taxon>
        <taxon>Bacillota</taxon>
        <taxon>Bacilli</taxon>
        <taxon>Bacillales</taxon>
        <taxon>Anoxybacillaceae</taxon>
        <taxon>Geobacillus</taxon>
    </lineage>
</organism>
<proteinExistence type="predicted"/>
<dbReference type="AlphaFoldDB" id="A0A087LDR4"/>